<dbReference type="Proteomes" id="UP000193944">
    <property type="component" value="Unassembled WGS sequence"/>
</dbReference>
<dbReference type="OrthoDB" id="2160750at2759"/>
<feature type="coiled-coil region" evidence="1">
    <location>
        <begin position="195"/>
        <end position="329"/>
    </location>
</feature>
<accession>A0A1Y1XJP4</accession>
<dbReference type="AlphaFoldDB" id="A0A1Y1XJP4"/>
<reference evidence="3 4" key="2">
    <citation type="submission" date="2016-08" db="EMBL/GenBank/DDBJ databases">
        <title>Pervasive Adenine N6-methylation of Active Genes in Fungi.</title>
        <authorList>
            <consortium name="DOE Joint Genome Institute"/>
            <person name="Mondo S.J."/>
            <person name="Dannebaum R.O."/>
            <person name="Kuo R.C."/>
            <person name="Labutti K."/>
            <person name="Haridas S."/>
            <person name="Kuo A."/>
            <person name="Salamov A."/>
            <person name="Ahrendt S.R."/>
            <person name="Lipzen A."/>
            <person name="Sullivan W."/>
            <person name="Andreopoulos W.B."/>
            <person name="Clum A."/>
            <person name="Lindquist E."/>
            <person name="Daum C."/>
            <person name="Ramamoorthy G.K."/>
            <person name="Gryganskyi A."/>
            <person name="Culley D."/>
            <person name="Magnuson J.K."/>
            <person name="James T.Y."/>
            <person name="O'Malley M.A."/>
            <person name="Stajich J.E."/>
            <person name="Spatafora J.W."/>
            <person name="Visel A."/>
            <person name="Grigoriev I.V."/>
        </authorList>
    </citation>
    <scope>NUCLEOTIDE SEQUENCE [LARGE SCALE GENOMIC DNA]</scope>
    <source>
        <strain evidence="3 4">S4</strain>
    </source>
</reference>
<evidence type="ECO:0000256" key="2">
    <source>
        <dbReference type="SAM" id="MobiDB-lite"/>
    </source>
</evidence>
<proteinExistence type="predicted"/>
<keyword evidence="4" id="KW-1185">Reference proteome</keyword>
<protein>
    <submittedName>
        <fullName evidence="3">Uncharacterized protein</fullName>
    </submittedName>
</protein>
<dbReference type="EMBL" id="MCFG01000032">
    <property type="protein sequence ID" value="ORX85676.1"/>
    <property type="molecule type" value="Genomic_DNA"/>
</dbReference>
<gene>
    <name evidence="3" type="ORF">BCR32DRAFT_265521</name>
</gene>
<evidence type="ECO:0000313" key="3">
    <source>
        <dbReference type="EMBL" id="ORX85676.1"/>
    </source>
</evidence>
<feature type="region of interest" description="Disordered" evidence="2">
    <location>
        <begin position="334"/>
        <end position="355"/>
    </location>
</feature>
<evidence type="ECO:0000313" key="4">
    <source>
        <dbReference type="Proteomes" id="UP000193944"/>
    </source>
</evidence>
<keyword evidence="1" id="KW-0175">Coiled coil</keyword>
<name>A0A1Y1XJP4_9FUNG</name>
<sequence length="386" mass="45844">MIDDLEDRETFPKFDKITPITLKMHLENINNKITPFVRKGKRFTVIISYTSLPNINNTSKLHSNSNVFPIQNCNFQLSKDPKNKNLKDIQVLNNDRECSNLYNKIDGKRRGRSLSSQGILDKNREKTVIRRRAKSQIPTEYNKNDRDINHHIKIFNKMEHYDNITSRVYNMNEKYRPNIQNKNDSISKEALINIKYKMNQQLEKEKEKSTKLKEDNNKLQDKIKYLEKRIKEMNKKSIIDGYTLSLPQINDLKQKNKILTENIEKQKIMMKMYRRRTLLESKKNSRTIKDLEKSQELSTRKINNLVNENENLKNEKNHLENIIDRYKSKSTSKLKRSKSYIQKSNKLKEKDNDSDSLIKSKVINSVSKIPKYVRNSNYNLSKKKIK</sequence>
<evidence type="ECO:0000256" key="1">
    <source>
        <dbReference type="SAM" id="Coils"/>
    </source>
</evidence>
<reference evidence="3 4" key="1">
    <citation type="submission" date="2016-08" db="EMBL/GenBank/DDBJ databases">
        <title>A Parts List for Fungal Cellulosomes Revealed by Comparative Genomics.</title>
        <authorList>
            <consortium name="DOE Joint Genome Institute"/>
            <person name="Haitjema C.H."/>
            <person name="Gilmore S.P."/>
            <person name="Henske J.K."/>
            <person name="Solomon K.V."/>
            <person name="De Groot R."/>
            <person name="Kuo A."/>
            <person name="Mondo S.J."/>
            <person name="Salamov A.A."/>
            <person name="Labutti K."/>
            <person name="Zhao Z."/>
            <person name="Chiniquy J."/>
            <person name="Barry K."/>
            <person name="Brewer H.M."/>
            <person name="Purvine S.O."/>
            <person name="Wright A.T."/>
            <person name="Boxma B."/>
            <person name="Van Alen T."/>
            <person name="Hackstein J.H."/>
            <person name="Baker S.E."/>
            <person name="Grigoriev I.V."/>
            <person name="O'Malley M.A."/>
        </authorList>
    </citation>
    <scope>NUCLEOTIDE SEQUENCE [LARGE SCALE GENOMIC DNA]</scope>
    <source>
        <strain evidence="3 4">S4</strain>
    </source>
</reference>
<feature type="compositionally biased region" description="Basic and acidic residues" evidence="2">
    <location>
        <begin position="346"/>
        <end position="355"/>
    </location>
</feature>
<comment type="caution">
    <text evidence="3">The sequence shown here is derived from an EMBL/GenBank/DDBJ whole genome shotgun (WGS) entry which is preliminary data.</text>
</comment>
<feature type="non-terminal residue" evidence="3">
    <location>
        <position position="386"/>
    </location>
</feature>
<organism evidence="3 4">
    <name type="scientific">Anaeromyces robustus</name>
    <dbReference type="NCBI Taxonomy" id="1754192"/>
    <lineage>
        <taxon>Eukaryota</taxon>
        <taxon>Fungi</taxon>
        <taxon>Fungi incertae sedis</taxon>
        <taxon>Chytridiomycota</taxon>
        <taxon>Chytridiomycota incertae sedis</taxon>
        <taxon>Neocallimastigomycetes</taxon>
        <taxon>Neocallimastigales</taxon>
        <taxon>Neocallimastigaceae</taxon>
        <taxon>Anaeromyces</taxon>
    </lineage>
</organism>